<dbReference type="KEGG" id="bpt:Bpet4843"/>
<dbReference type="EMBL" id="AM902716">
    <property type="protein sequence ID" value="CAP45195.1"/>
    <property type="molecule type" value="Genomic_DNA"/>
</dbReference>
<evidence type="ECO:0000313" key="2">
    <source>
        <dbReference type="Proteomes" id="UP000001225"/>
    </source>
</evidence>
<proteinExistence type="predicted"/>
<evidence type="ECO:0000313" key="1">
    <source>
        <dbReference type="EMBL" id="CAP45195.1"/>
    </source>
</evidence>
<organism evidence="1 2">
    <name type="scientific">Bordetella petrii (strain ATCC BAA-461 / DSM 12804 / CCUG 43448 / CIP 107267 / Se-1111R)</name>
    <dbReference type="NCBI Taxonomy" id="340100"/>
    <lineage>
        <taxon>Bacteria</taxon>
        <taxon>Pseudomonadati</taxon>
        <taxon>Pseudomonadota</taxon>
        <taxon>Betaproteobacteria</taxon>
        <taxon>Burkholderiales</taxon>
        <taxon>Alcaligenaceae</taxon>
        <taxon>Bordetella</taxon>
    </lineage>
</organism>
<keyword evidence="2" id="KW-1185">Reference proteome</keyword>
<name>A9IHD6_BORPD</name>
<protein>
    <submittedName>
        <fullName evidence="1">Uncharacterized protein</fullName>
    </submittedName>
</protein>
<dbReference type="Proteomes" id="UP000001225">
    <property type="component" value="Chromosome"/>
</dbReference>
<sequence length="109" mass="11897">MGYANIGLAPQAAISNGDIVIGINECVAAYRRADGARHFSYRMPFAFHEFLRTGDPLIARDELGFVGLAPDGTEKWSFFTTGPIARCDLTPTHITGETLEGEEFSFTLP</sequence>
<gene>
    <name evidence="1" type="ordered locus">Bpet4843</name>
</gene>
<accession>A9IHD6</accession>
<reference evidence="1 2" key="1">
    <citation type="journal article" date="2008" name="BMC Genomics">
        <title>The missing link: Bordetella petrii is endowed with both the metabolic versatility of environmental bacteria and virulence traits of pathogenic Bordetellae.</title>
        <authorList>
            <person name="Gross R."/>
            <person name="Guzman C.A."/>
            <person name="Sebaihia M."/>
            <person name="Martins Dos Santos V.A."/>
            <person name="Pieper D.H."/>
            <person name="Koebnik R."/>
            <person name="Lechner M."/>
            <person name="Bartels D."/>
            <person name="Buhrmester J."/>
            <person name="Choudhuri J.V."/>
            <person name="Ebensen T."/>
            <person name="Gaigalat L."/>
            <person name="Herrmann S."/>
            <person name="Khachane A.N."/>
            <person name="Larisch C."/>
            <person name="Link S."/>
            <person name="Linke B."/>
            <person name="Meyer F."/>
            <person name="Mormann S."/>
            <person name="Nakunst D."/>
            <person name="Rueckert C."/>
            <person name="Schneiker-Bekel S."/>
            <person name="Schulze K."/>
            <person name="Vorhoelter F.J."/>
            <person name="Yevsa T."/>
            <person name="Engle J.T."/>
            <person name="Goldman W.E."/>
            <person name="Puehler A."/>
            <person name="Goebel U.B."/>
            <person name="Goesmann A."/>
            <person name="Bloecker H."/>
            <person name="Kaiser O."/>
            <person name="Martinez-Arias R."/>
        </authorList>
    </citation>
    <scope>NUCLEOTIDE SEQUENCE [LARGE SCALE GENOMIC DNA]</scope>
    <source>
        <strain evidence="2">ATCC BAA-461 / DSM 12804 / CCUG 43448 / CIP 107267 / Se-1111R</strain>
    </source>
</reference>
<dbReference type="AlphaFoldDB" id="A9IHD6"/>
<dbReference type="STRING" id="94624.Bpet4843"/>